<protein>
    <submittedName>
        <fullName evidence="2">Uncharacterized protein</fullName>
    </submittedName>
</protein>
<keyword evidence="1" id="KW-0812">Transmembrane</keyword>
<dbReference type="OrthoDB" id="6435060at2759"/>
<feature type="transmembrane region" description="Helical" evidence="1">
    <location>
        <begin position="111"/>
        <end position="131"/>
    </location>
</feature>
<dbReference type="Gene3D" id="6.10.110.10">
    <property type="match status" value="1"/>
</dbReference>
<gene>
    <name evidence="2" type="ORF">AVEN_76430_1</name>
</gene>
<keyword evidence="1" id="KW-1133">Transmembrane helix</keyword>
<comment type="caution">
    <text evidence="2">The sequence shown here is derived from an EMBL/GenBank/DDBJ whole genome shotgun (WGS) entry which is preliminary data.</text>
</comment>
<organism evidence="2 3">
    <name type="scientific">Araneus ventricosus</name>
    <name type="common">Orbweaver spider</name>
    <name type="synonym">Epeira ventricosa</name>
    <dbReference type="NCBI Taxonomy" id="182803"/>
    <lineage>
        <taxon>Eukaryota</taxon>
        <taxon>Metazoa</taxon>
        <taxon>Ecdysozoa</taxon>
        <taxon>Arthropoda</taxon>
        <taxon>Chelicerata</taxon>
        <taxon>Arachnida</taxon>
        <taxon>Araneae</taxon>
        <taxon>Araneomorphae</taxon>
        <taxon>Entelegynae</taxon>
        <taxon>Araneoidea</taxon>
        <taxon>Araneidae</taxon>
        <taxon>Araneus</taxon>
    </lineage>
</organism>
<feature type="transmembrane region" description="Helical" evidence="1">
    <location>
        <begin position="180"/>
        <end position="197"/>
    </location>
</feature>
<evidence type="ECO:0000313" key="2">
    <source>
        <dbReference type="EMBL" id="GBN96227.1"/>
    </source>
</evidence>
<sequence>MDGILSGEATIEDAKNLQAQICELLLRAGFELHKWVSNSPDLLRDLSTSSHSFDKGQDSGPVKKLGMLWNRRLIALRMKCEDVFCAMASFGELAVKCVSGAFVYIAFLVEVAALSASAIIGIPVLLNYVGLSRLGPRRGSWAAKMRSKIMRREAPRGSQFMYGCMQSVGRRGHFKICEKILITALCALIALICNSVFSCLF</sequence>
<keyword evidence="3" id="KW-1185">Reference proteome</keyword>
<dbReference type="AlphaFoldDB" id="A0A4Y2T6N3"/>
<proteinExistence type="predicted"/>
<keyword evidence="1" id="KW-0472">Membrane</keyword>
<reference evidence="2 3" key="1">
    <citation type="journal article" date="2019" name="Sci. Rep.">
        <title>Orb-weaving spider Araneus ventricosus genome elucidates the spidroin gene catalogue.</title>
        <authorList>
            <person name="Kono N."/>
            <person name="Nakamura H."/>
            <person name="Ohtoshi R."/>
            <person name="Moran D.A.P."/>
            <person name="Shinohara A."/>
            <person name="Yoshida Y."/>
            <person name="Fujiwara M."/>
            <person name="Mori M."/>
            <person name="Tomita M."/>
            <person name="Arakawa K."/>
        </authorList>
    </citation>
    <scope>NUCLEOTIDE SEQUENCE [LARGE SCALE GENOMIC DNA]</scope>
</reference>
<evidence type="ECO:0000313" key="3">
    <source>
        <dbReference type="Proteomes" id="UP000499080"/>
    </source>
</evidence>
<name>A0A4Y2T6N3_ARAVE</name>
<feature type="transmembrane region" description="Helical" evidence="1">
    <location>
        <begin position="83"/>
        <end position="105"/>
    </location>
</feature>
<evidence type="ECO:0000256" key="1">
    <source>
        <dbReference type="SAM" id="Phobius"/>
    </source>
</evidence>
<dbReference type="Proteomes" id="UP000499080">
    <property type="component" value="Unassembled WGS sequence"/>
</dbReference>
<dbReference type="EMBL" id="BGPR01026482">
    <property type="protein sequence ID" value="GBN96227.1"/>
    <property type="molecule type" value="Genomic_DNA"/>
</dbReference>
<accession>A0A4Y2T6N3</accession>
<dbReference type="InterPro" id="IPR038213">
    <property type="entry name" value="IFI6/IFI27-like_sf"/>
</dbReference>